<dbReference type="GO" id="GO:0032979">
    <property type="term" value="P:protein insertion into mitochondrial inner membrane from matrix"/>
    <property type="evidence" value="ECO:0007669"/>
    <property type="project" value="TreeGrafter"/>
</dbReference>
<dbReference type="PANTHER" id="PTHR13333:SF5">
    <property type="entry name" value="M-AAA PROTEASE-INTERACTING PROTEIN 1, MITOCHONDRIAL"/>
    <property type="match status" value="1"/>
</dbReference>
<dbReference type="GO" id="GO:0005743">
    <property type="term" value="C:mitochondrial inner membrane"/>
    <property type="evidence" value="ECO:0007669"/>
    <property type="project" value="TreeGrafter"/>
</dbReference>
<accession>A0A9P0DKR6</accession>
<evidence type="ECO:0000313" key="2">
    <source>
        <dbReference type="Proteomes" id="UP001153737"/>
    </source>
</evidence>
<evidence type="ECO:0000313" key="1">
    <source>
        <dbReference type="EMBL" id="CAH1163606.1"/>
    </source>
</evidence>
<proteinExistence type="predicted"/>
<dbReference type="GO" id="GO:0043022">
    <property type="term" value="F:ribosome binding"/>
    <property type="evidence" value="ECO:0007669"/>
    <property type="project" value="TreeGrafter"/>
</dbReference>
<gene>
    <name evidence="1" type="ORF">PHAECO_LOCUS8619</name>
</gene>
<dbReference type="Proteomes" id="UP001153737">
    <property type="component" value="Chromosome 4"/>
</dbReference>
<dbReference type="PANTHER" id="PTHR13333">
    <property type="entry name" value="M-AAA PROTEASE-INTERACTING PROTEIN 1, MITOCHONDRIAL"/>
    <property type="match status" value="1"/>
</dbReference>
<organism evidence="1 2">
    <name type="scientific">Phaedon cochleariae</name>
    <name type="common">Mustard beetle</name>
    <dbReference type="NCBI Taxonomy" id="80249"/>
    <lineage>
        <taxon>Eukaryota</taxon>
        <taxon>Metazoa</taxon>
        <taxon>Ecdysozoa</taxon>
        <taxon>Arthropoda</taxon>
        <taxon>Hexapoda</taxon>
        <taxon>Insecta</taxon>
        <taxon>Pterygota</taxon>
        <taxon>Neoptera</taxon>
        <taxon>Endopterygota</taxon>
        <taxon>Coleoptera</taxon>
        <taxon>Polyphaga</taxon>
        <taxon>Cucujiformia</taxon>
        <taxon>Chrysomeloidea</taxon>
        <taxon>Chrysomelidae</taxon>
        <taxon>Chrysomelinae</taxon>
        <taxon>Chrysomelini</taxon>
        <taxon>Phaedon</taxon>
    </lineage>
</organism>
<sequence>MNVNLVNRNFQNHCIFYKVFKTVLNQNLNTCRCLAVPVEEPRRYFCPSTRTKFVNSFAARLKRCYSTDKPAPPSNKLPPLSPDFRIVWPSLIKSIKNFILTTFIIKPYLDRDFNLSDFVSGSKRAVEVVSNKLSQGDYGSLEGLVTKDIIPTLQKTISLMSLGQREQLAINVEDIYFSFPYQVGIIFDDEENKDQKRFVEITMVYHSLKGLSTMRSRGDDPPLNMGMMPEYQKNISISNYRFIREFTKGVEGDWTVNLMNHFRPIDEETQE</sequence>
<dbReference type="EMBL" id="OU896710">
    <property type="protein sequence ID" value="CAH1163606.1"/>
    <property type="molecule type" value="Genomic_DNA"/>
</dbReference>
<keyword evidence="2" id="KW-1185">Reference proteome</keyword>
<reference evidence="1" key="1">
    <citation type="submission" date="2022-01" db="EMBL/GenBank/DDBJ databases">
        <authorList>
            <person name="King R."/>
        </authorList>
    </citation>
    <scope>NUCLEOTIDE SEQUENCE</scope>
</reference>
<protein>
    <submittedName>
        <fullName evidence="1">Uncharacterized protein</fullName>
    </submittedName>
</protein>
<reference evidence="1" key="2">
    <citation type="submission" date="2022-10" db="EMBL/GenBank/DDBJ databases">
        <authorList>
            <consortium name="ENA_rothamsted_submissions"/>
            <consortium name="culmorum"/>
            <person name="King R."/>
        </authorList>
    </citation>
    <scope>NUCLEOTIDE SEQUENCE</scope>
</reference>
<dbReference type="OrthoDB" id="7249367at2759"/>
<name>A0A9P0DKR6_PHACE</name>
<dbReference type="AlphaFoldDB" id="A0A9P0DKR6"/>